<dbReference type="InterPro" id="IPR018201">
    <property type="entry name" value="Ketoacyl_synth_AS"/>
</dbReference>
<dbReference type="PROSITE" id="PS00606">
    <property type="entry name" value="KS3_1"/>
    <property type="match status" value="1"/>
</dbReference>
<proteinExistence type="inferred from homology"/>
<evidence type="ECO:0000256" key="3">
    <source>
        <dbReference type="RuleBase" id="RU003694"/>
    </source>
</evidence>
<dbReference type="Pfam" id="PF02801">
    <property type="entry name" value="Ketoacyl-synt_C"/>
    <property type="match status" value="1"/>
</dbReference>
<dbReference type="GO" id="GO:0006633">
    <property type="term" value="P:fatty acid biosynthetic process"/>
    <property type="evidence" value="ECO:0007669"/>
    <property type="project" value="InterPro"/>
</dbReference>
<reference evidence="5 6" key="1">
    <citation type="submission" date="2017-09" db="EMBL/GenBank/DDBJ databases">
        <title>Depth-based differentiation of microbial function through sediment-hosted aquifers and enrichment of novel symbionts in the deep terrestrial subsurface.</title>
        <authorList>
            <person name="Probst A.J."/>
            <person name="Ladd B."/>
            <person name="Jarett J.K."/>
            <person name="Geller-Mcgrath D.E."/>
            <person name="Sieber C.M."/>
            <person name="Emerson J.B."/>
            <person name="Anantharaman K."/>
            <person name="Thomas B.C."/>
            <person name="Malmstrom R."/>
            <person name="Stieglmeier M."/>
            <person name="Klingl A."/>
            <person name="Woyke T."/>
            <person name="Ryan C.M."/>
            <person name="Banfield J.F."/>
        </authorList>
    </citation>
    <scope>NUCLEOTIDE SEQUENCE [LARGE SCALE GENOMIC DNA]</scope>
    <source>
        <strain evidence="5">CG22_combo_CG10-13_8_21_14_all_39_12</strain>
    </source>
</reference>
<protein>
    <recommendedName>
        <fullName evidence="4">Ketosynthase family 3 (KS3) domain-containing protein</fullName>
    </recommendedName>
</protein>
<evidence type="ECO:0000256" key="1">
    <source>
        <dbReference type="ARBA" id="ARBA00008467"/>
    </source>
</evidence>
<dbReference type="InterPro" id="IPR016039">
    <property type="entry name" value="Thiolase-like"/>
</dbReference>
<dbReference type="Proteomes" id="UP000228495">
    <property type="component" value="Unassembled WGS sequence"/>
</dbReference>
<name>A0A2H0BGH1_UNCKA</name>
<dbReference type="Pfam" id="PF00109">
    <property type="entry name" value="ketoacyl-synt"/>
    <property type="match status" value="1"/>
</dbReference>
<organism evidence="5 6">
    <name type="scientific">candidate division WWE3 bacterium CG22_combo_CG10-13_8_21_14_all_39_12</name>
    <dbReference type="NCBI Taxonomy" id="1975094"/>
    <lineage>
        <taxon>Bacteria</taxon>
        <taxon>Katanobacteria</taxon>
    </lineage>
</organism>
<evidence type="ECO:0000313" key="6">
    <source>
        <dbReference type="Proteomes" id="UP000228495"/>
    </source>
</evidence>
<dbReference type="PANTHER" id="PTHR11712:SF336">
    <property type="entry name" value="3-OXOACYL-[ACYL-CARRIER-PROTEIN] SYNTHASE, MITOCHONDRIAL"/>
    <property type="match status" value="1"/>
</dbReference>
<accession>A0A2H0BGH1</accession>
<dbReference type="GO" id="GO:0005829">
    <property type="term" value="C:cytosol"/>
    <property type="evidence" value="ECO:0007669"/>
    <property type="project" value="TreeGrafter"/>
</dbReference>
<dbReference type="PROSITE" id="PS52004">
    <property type="entry name" value="KS3_2"/>
    <property type="match status" value="1"/>
</dbReference>
<comment type="similarity">
    <text evidence="1 3">Belongs to the thiolase-like superfamily. Beta-ketoacyl-ACP synthases family.</text>
</comment>
<dbReference type="SMART" id="SM00825">
    <property type="entry name" value="PKS_KS"/>
    <property type="match status" value="1"/>
</dbReference>
<dbReference type="PANTHER" id="PTHR11712">
    <property type="entry name" value="POLYKETIDE SYNTHASE-RELATED"/>
    <property type="match status" value="1"/>
</dbReference>
<dbReference type="GO" id="GO:0004315">
    <property type="term" value="F:3-oxoacyl-[acyl-carrier-protein] synthase activity"/>
    <property type="evidence" value="ECO:0007669"/>
    <property type="project" value="InterPro"/>
</dbReference>
<dbReference type="EMBL" id="PCSU01000019">
    <property type="protein sequence ID" value="PIP56751.1"/>
    <property type="molecule type" value="Genomic_DNA"/>
</dbReference>
<dbReference type="InterPro" id="IPR000794">
    <property type="entry name" value="Beta-ketoacyl_synthase"/>
</dbReference>
<evidence type="ECO:0000259" key="4">
    <source>
        <dbReference type="PROSITE" id="PS52004"/>
    </source>
</evidence>
<dbReference type="InterPro" id="IPR014030">
    <property type="entry name" value="Ketoacyl_synth_N"/>
</dbReference>
<dbReference type="InterPro" id="IPR014031">
    <property type="entry name" value="Ketoacyl_synth_C"/>
</dbReference>
<comment type="caution">
    <text evidence="5">The sequence shown here is derived from an EMBL/GenBank/DDBJ whole genome shotgun (WGS) entry which is preliminary data.</text>
</comment>
<dbReference type="InterPro" id="IPR020841">
    <property type="entry name" value="PKS_Beta-ketoAc_synthase_dom"/>
</dbReference>
<dbReference type="Gene3D" id="3.40.47.10">
    <property type="match status" value="1"/>
</dbReference>
<evidence type="ECO:0000256" key="2">
    <source>
        <dbReference type="ARBA" id="ARBA00022679"/>
    </source>
</evidence>
<evidence type="ECO:0000313" key="5">
    <source>
        <dbReference type="EMBL" id="PIP56751.1"/>
    </source>
</evidence>
<feature type="domain" description="Ketosynthase family 3 (KS3)" evidence="4">
    <location>
        <begin position="3"/>
        <end position="431"/>
    </location>
</feature>
<gene>
    <name evidence="5" type="ORF">COX05_01450</name>
</gene>
<dbReference type="SUPFAM" id="SSF53901">
    <property type="entry name" value="Thiolase-like"/>
    <property type="match status" value="2"/>
</dbReference>
<sequence>MPEDPIVIVDGASIISACGGNVPTWDAMVRGRTGARRIESPLSSLPGVNIAAPVFPQGLGSHQKRLLQGIERKYDRRWGLGSQVAVLVADDLFKHYPLSLLQAFTGLEMGISFGIAEGAASLREAIILGLAARQHAFEEDPSNGKKAVPVLSSVEAIGNMPAFHVSQAFNLYGPNITFAGACAAGIQALWGAGSLLKNGEADIVVTGGSEDLVSGGTILSTFHLMKVMTSILEGQTAAQTPTAFDKNSRGFVLGAGGVSMMVMKKSLATRFNMPIVATVRGFGHTNDGIDRAVPDENGVQLARAIRLAISRSGLTPDDIDVVFTHGAGTPAGDVAEVAALRDVFADCTEGPFITAIKPIVGHMMGAASAASIWAAQQSIKTGIIPPIANLTDPIDDVLRFVMGSSVRTFVKHALVLGVGLGGINEAVVVSAI</sequence>
<keyword evidence="2 3" id="KW-0808">Transferase</keyword>
<dbReference type="AlphaFoldDB" id="A0A2H0BGH1"/>